<dbReference type="AlphaFoldDB" id="A0A9P6J0A7"/>
<dbReference type="PROSITE" id="PS00108">
    <property type="entry name" value="PROTEIN_KINASE_ST"/>
    <property type="match status" value="1"/>
</dbReference>
<dbReference type="Gene3D" id="1.25.40.10">
    <property type="entry name" value="Tetratricopeptide repeat domain"/>
    <property type="match status" value="2"/>
</dbReference>
<dbReference type="SMART" id="SM00220">
    <property type="entry name" value="S_TKc"/>
    <property type="match status" value="1"/>
</dbReference>
<protein>
    <recommendedName>
        <fullName evidence="3">Protein kinase domain-containing protein</fullName>
    </recommendedName>
</protein>
<dbReference type="InterPro" id="IPR006597">
    <property type="entry name" value="Sel1-like"/>
</dbReference>
<dbReference type="Pfam" id="PF07714">
    <property type="entry name" value="PK_Tyr_Ser-Thr"/>
    <property type="match status" value="1"/>
</dbReference>
<dbReference type="Pfam" id="PF08238">
    <property type="entry name" value="Sel1"/>
    <property type="match status" value="5"/>
</dbReference>
<dbReference type="GO" id="GO:0004674">
    <property type="term" value="F:protein serine/threonine kinase activity"/>
    <property type="evidence" value="ECO:0007669"/>
    <property type="project" value="TreeGrafter"/>
</dbReference>
<feature type="non-terminal residue" evidence="4">
    <location>
        <position position="531"/>
    </location>
</feature>
<dbReference type="Proteomes" id="UP000738359">
    <property type="component" value="Unassembled WGS sequence"/>
</dbReference>
<dbReference type="InterPro" id="IPR000719">
    <property type="entry name" value="Prot_kinase_dom"/>
</dbReference>
<dbReference type="PANTHER" id="PTHR44329:SF298">
    <property type="entry name" value="MIXED LINEAGE KINASE DOMAIN-LIKE PROTEIN"/>
    <property type="match status" value="1"/>
</dbReference>
<dbReference type="InterPro" id="IPR011990">
    <property type="entry name" value="TPR-like_helical_dom_sf"/>
</dbReference>
<comment type="caution">
    <text evidence="4">The sequence shown here is derived from an EMBL/GenBank/DDBJ whole genome shotgun (WGS) entry which is preliminary data.</text>
</comment>
<dbReference type="EMBL" id="JAAAHY010000854">
    <property type="protein sequence ID" value="KAF9956296.1"/>
    <property type="molecule type" value="Genomic_DNA"/>
</dbReference>
<sequence>MCNTDNIKLGKKIGCGTQAEIFKAKCGLDDVVVKIFLDSRNKHTQQEVDIIKRLTHRNIVQFYYVQHDMIVMEYVEGGSLADAIVERGLKSWEVKTHIAKDISLGLAYLHSQGIIHCDIKSSNILLTEHKEARICDFGHALRVGESGGGGTLQWMAPELLQNPPLYTSMSDVYALGMVMWEMASESTRPYRDHTPDGMMYCILNGILETYPDDTPKAYASCIQICWALQPDARPAAMNMLADIERSSYLQGEPEQQRKPAANKDEKIHYLKALKQYFKTGEFLGSMDILKNSTTLGIGKTMDWFNSSVGGSESAEAMFKMGAMYYSGGSVERDYGKAMEWCLAASEAGVPVAMLKISQMYQYGRGVEQDDREAASWYCKAEEVVIEQGTLNNRIVRHDAGVSEHHRRSMEWFREAVDFGTAFTNLQIGNTYYSGDYLEQDCSKALEWYLKASNAGDATAMFNIGAMYDKGLGVEQDDGKAMEWYLKASNAGDATAMFNIGAMYNNGQGVEQDDGKALEWYLKASNAGNANA</sequence>
<dbReference type="InterPro" id="IPR011009">
    <property type="entry name" value="Kinase-like_dom_sf"/>
</dbReference>
<keyword evidence="1" id="KW-0547">Nucleotide-binding</keyword>
<feature type="domain" description="Protein kinase" evidence="3">
    <location>
        <begin position="7"/>
        <end position="249"/>
    </location>
</feature>
<dbReference type="InterPro" id="IPR008271">
    <property type="entry name" value="Ser/Thr_kinase_AS"/>
</dbReference>
<dbReference type="PANTHER" id="PTHR44329">
    <property type="entry name" value="SERINE/THREONINE-PROTEIN KINASE TNNI3K-RELATED"/>
    <property type="match status" value="1"/>
</dbReference>
<proteinExistence type="predicted"/>
<dbReference type="OrthoDB" id="272077at2759"/>
<keyword evidence="2" id="KW-0067">ATP-binding</keyword>
<evidence type="ECO:0000313" key="5">
    <source>
        <dbReference type="Proteomes" id="UP000738359"/>
    </source>
</evidence>
<evidence type="ECO:0000256" key="1">
    <source>
        <dbReference type="ARBA" id="ARBA00022741"/>
    </source>
</evidence>
<dbReference type="SUPFAM" id="SSF81901">
    <property type="entry name" value="HCP-like"/>
    <property type="match status" value="2"/>
</dbReference>
<dbReference type="SUPFAM" id="SSF56112">
    <property type="entry name" value="Protein kinase-like (PK-like)"/>
    <property type="match status" value="1"/>
</dbReference>
<keyword evidence="5" id="KW-1185">Reference proteome</keyword>
<dbReference type="PRINTS" id="PR00109">
    <property type="entry name" value="TYRKINASE"/>
</dbReference>
<dbReference type="GO" id="GO:0005524">
    <property type="term" value="F:ATP binding"/>
    <property type="evidence" value="ECO:0007669"/>
    <property type="project" value="UniProtKB-KW"/>
</dbReference>
<evidence type="ECO:0000259" key="3">
    <source>
        <dbReference type="PROSITE" id="PS50011"/>
    </source>
</evidence>
<gene>
    <name evidence="4" type="ORF">BGZ70_009976</name>
</gene>
<organism evidence="4 5">
    <name type="scientific">Mortierella alpina</name>
    <name type="common">Oleaginous fungus</name>
    <name type="synonym">Mortierella renispora</name>
    <dbReference type="NCBI Taxonomy" id="64518"/>
    <lineage>
        <taxon>Eukaryota</taxon>
        <taxon>Fungi</taxon>
        <taxon>Fungi incertae sedis</taxon>
        <taxon>Mucoromycota</taxon>
        <taxon>Mortierellomycotina</taxon>
        <taxon>Mortierellomycetes</taxon>
        <taxon>Mortierellales</taxon>
        <taxon>Mortierellaceae</taxon>
        <taxon>Mortierella</taxon>
    </lineage>
</organism>
<dbReference type="InterPro" id="IPR051681">
    <property type="entry name" value="Ser/Thr_Kinases-Pseudokinases"/>
</dbReference>
<dbReference type="Gene3D" id="1.10.510.10">
    <property type="entry name" value="Transferase(Phosphotransferase) domain 1"/>
    <property type="match status" value="1"/>
</dbReference>
<evidence type="ECO:0000256" key="2">
    <source>
        <dbReference type="ARBA" id="ARBA00022840"/>
    </source>
</evidence>
<dbReference type="SMART" id="SM00671">
    <property type="entry name" value="SEL1"/>
    <property type="match status" value="5"/>
</dbReference>
<evidence type="ECO:0000313" key="4">
    <source>
        <dbReference type="EMBL" id="KAF9956296.1"/>
    </source>
</evidence>
<dbReference type="InterPro" id="IPR001245">
    <property type="entry name" value="Ser-Thr/Tyr_kinase_cat_dom"/>
</dbReference>
<name>A0A9P6J0A7_MORAP</name>
<accession>A0A9P6J0A7</accession>
<reference evidence="4" key="1">
    <citation type="journal article" date="2020" name="Fungal Divers.">
        <title>Resolving the Mortierellaceae phylogeny through synthesis of multi-gene phylogenetics and phylogenomics.</title>
        <authorList>
            <person name="Vandepol N."/>
            <person name="Liber J."/>
            <person name="Desiro A."/>
            <person name="Na H."/>
            <person name="Kennedy M."/>
            <person name="Barry K."/>
            <person name="Grigoriev I.V."/>
            <person name="Miller A.N."/>
            <person name="O'Donnell K."/>
            <person name="Stajich J.E."/>
            <person name="Bonito G."/>
        </authorList>
    </citation>
    <scope>NUCLEOTIDE SEQUENCE</scope>
    <source>
        <strain evidence="4">CK1249</strain>
    </source>
</reference>
<dbReference type="PROSITE" id="PS50011">
    <property type="entry name" value="PROTEIN_KINASE_DOM"/>
    <property type="match status" value="1"/>
</dbReference>